<dbReference type="InterPro" id="IPR036388">
    <property type="entry name" value="WH-like_DNA-bd_sf"/>
</dbReference>
<dbReference type="Gene3D" id="1.10.10.1250">
    <property type="entry name" value="RNA polymerase, subunit delta, N-terminal domain"/>
    <property type="match status" value="1"/>
</dbReference>
<dbReference type="InterPro" id="IPR000943">
    <property type="entry name" value="RNA_pol_sigma70"/>
</dbReference>
<accession>A0A1I4MV45</accession>
<evidence type="ECO:0000313" key="2">
    <source>
        <dbReference type="EMBL" id="SFM07139.1"/>
    </source>
</evidence>
<dbReference type="Pfam" id="PF04545">
    <property type="entry name" value="Sigma70_r4"/>
    <property type="match status" value="1"/>
</dbReference>
<dbReference type="PRINTS" id="PR00046">
    <property type="entry name" value="SIGMA70FCT"/>
</dbReference>
<dbReference type="Gene3D" id="1.10.10.10">
    <property type="entry name" value="Winged helix-like DNA-binding domain superfamily/Winged helix DNA-binding domain"/>
    <property type="match status" value="1"/>
</dbReference>
<organism evidence="2 3">
    <name type="scientific">Halanaerobium salsuginis</name>
    <dbReference type="NCBI Taxonomy" id="29563"/>
    <lineage>
        <taxon>Bacteria</taxon>
        <taxon>Bacillati</taxon>
        <taxon>Bacillota</taxon>
        <taxon>Clostridia</taxon>
        <taxon>Halanaerobiales</taxon>
        <taxon>Halanaerobiaceae</taxon>
        <taxon>Halanaerobium</taxon>
    </lineage>
</organism>
<dbReference type="AlphaFoldDB" id="A0A1I4MV45"/>
<keyword evidence="3" id="KW-1185">Reference proteome</keyword>
<dbReference type="SUPFAM" id="SSF88659">
    <property type="entry name" value="Sigma3 and sigma4 domains of RNA polymerase sigma factors"/>
    <property type="match status" value="1"/>
</dbReference>
<evidence type="ECO:0000259" key="1">
    <source>
        <dbReference type="PROSITE" id="PS00716"/>
    </source>
</evidence>
<feature type="domain" description="RNA polymerase sigma-70" evidence="1">
    <location>
        <begin position="45"/>
        <end position="71"/>
    </location>
</feature>
<dbReference type="InterPro" id="IPR007630">
    <property type="entry name" value="RNA_pol_sigma70_r4"/>
</dbReference>
<dbReference type="Proteomes" id="UP000199006">
    <property type="component" value="Unassembled WGS sequence"/>
</dbReference>
<sequence>MEIEEPLFENLFKEFIEIYFSEINKERDKKILYRRYGIKYSRKFTLEEIGKLNNITRQRVEQIEKKHIKKLLLLLNGESVKRLNFEPNNKLKNLFSEIKITMNDNKIIGNKEFFQLLNKYFKNCSLKNGYIILLLDLLKLKYISYNDFISNIFYQEKYINKKTLKNNIERIYKALRKEVIPISYDDLIIKVIGRRKNYNVENIKLTINALDEIEKININDIEMLQLNTLNKFSAGDLGYRVLFHNESPMSNDQLLRKVNNLLNEQGYNRVNRRNLLNQLTDNDKIKNIGQGKWALNDWDYEKNIL</sequence>
<proteinExistence type="predicted"/>
<reference evidence="2 3" key="1">
    <citation type="submission" date="2016-10" db="EMBL/GenBank/DDBJ databases">
        <authorList>
            <person name="de Groot N.N."/>
        </authorList>
    </citation>
    <scope>NUCLEOTIDE SEQUENCE [LARGE SCALE GENOMIC DNA]</scope>
    <source>
        <strain evidence="2 3">ATCC 51327</strain>
    </source>
</reference>
<dbReference type="PROSITE" id="PS00716">
    <property type="entry name" value="SIGMA70_2"/>
    <property type="match status" value="1"/>
</dbReference>
<dbReference type="RefSeq" id="WP_089862711.1">
    <property type="nucleotide sequence ID" value="NZ_FOTI01000060.1"/>
</dbReference>
<name>A0A1I4MV45_9FIRM</name>
<dbReference type="GO" id="GO:0006352">
    <property type="term" value="P:DNA-templated transcription initiation"/>
    <property type="evidence" value="ECO:0007669"/>
    <property type="project" value="InterPro"/>
</dbReference>
<protein>
    <submittedName>
        <fullName evidence="2">Sigma-70, region 4</fullName>
    </submittedName>
</protein>
<dbReference type="GO" id="GO:0003700">
    <property type="term" value="F:DNA-binding transcription factor activity"/>
    <property type="evidence" value="ECO:0007669"/>
    <property type="project" value="InterPro"/>
</dbReference>
<dbReference type="STRING" id="29563.SAMN02983006_02721"/>
<dbReference type="EMBL" id="FOTI01000060">
    <property type="protein sequence ID" value="SFM07139.1"/>
    <property type="molecule type" value="Genomic_DNA"/>
</dbReference>
<dbReference type="InterPro" id="IPR038087">
    <property type="entry name" value="RNAP_delta_N_dom_sf"/>
</dbReference>
<dbReference type="InterPro" id="IPR013324">
    <property type="entry name" value="RNA_pol_sigma_r3/r4-like"/>
</dbReference>
<gene>
    <name evidence="2" type="ORF">SAMN02983006_02721</name>
</gene>
<evidence type="ECO:0000313" key="3">
    <source>
        <dbReference type="Proteomes" id="UP000199006"/>
    </source>
</evidence>
<dbReference type="OrthoDB" id="9809557at2"/>